<evidence type="ECO:0000313" key="3">
    <source>
        <dbReference type="Proteomes" id="UP000434639"/>
    </source>
</evidence>
<dbReference type="OrthoDB" id="2943546at2"/>
<protein>
    <submittedName>
        <fullName evidence="2">Uncharacterized protein</fullName>
    </submittedName>
</protein>
<evidence type="ECO:0000313" key="2">
    <source>
        <dbReference type="EMBL" id="MTH53369.1"/>
    </source>
</evidence>
<organism evidence="2 3">
    <name type="scientific">Metabacillus mangrovi</name>
    <dbReference type="NCBI Taxonomy" id="1491830"/>
    <lineage>
        <taxon>Bacteria</taxon>
        <taxon>Bacillati</taxon>
        <taxon>Bacillota</taxon>
        <taxon>Bacilli</taxon>
        <taxon>Bacillales</taxon>
        <taxon>Bacillaceae</taxon>
        <taxon>Metabacillus</taxon>
    </lineage>
</organism>
<dbReference type="InterPro" id="IPR058724">
    <property type="entry name" value="YhzF"/>
</dbReference>
<keyword evidence="1" id="KW-1133">Transmembrane helix</keyword>
<dbReference type="Pfam" id="PF26302">
    <property type="entry name" value="YhzF"/>
    <property type="match status" value="1"/>
</dbReference>
<keyword evidence="3" id="KW-1185">Reference proteome</keyword>
<evidence type="ECO:0000256" key="1">
    <source>
        <dbReference type="SAM" id="Phobius"/>
    </source>
</evidence>
<dbReference type="RefSeq" id="WP_155111889.1">
    <property type="nucleotide sequence ID" value="NZ_WMIB01000005.1"/>
</dbReference>
<feature type="transmembrane region" description="Helical" evidence="1">
    <location>
        <begin position="39"/>
        <end position="60"/>
    </location>
</feature>
<name>A0A7X2V4R4_9BACI</name>
<dbReference type="EMBL" id="WMIB01000005">
    <property type="protein sequence ID" value="MTH53369.1"/>
    <property type="molecule type" value="Genomic_DNA"/>
</dbReference>
<comment type="caution">
    <text evidence="2">The sequence shown here is derived from an EMBL/GenBank/DDBJ whole genome shotgun (WGS) entry which is preliminary data.</text>
</comment>
<dbReference type="Proteomes" id="UP000434639">
    <property type="component" value="Unassembled WGS sequence"/>
</dbReference>
<gene>
    <name evidence="2" type="ORF">GKZ89_08065</name>
</gene>
<keyword evidence="1" id="KW-0472">Membrane</keyword>
<proteinExistence type="predicted"/>
<dbReference type="AlphaFoldDB" id="A0A7X2V4R4"/>
<keyword evidence="1" id="KW-0812">Transmembrane</keyword>
<reference evidence="2 3" key="1">
    <citation type="journal article" date="2017" name="Int. J. Syst. Evol. Microbiol.">
        <title>Bacillus mangrovi sp. nov., isolated from a sediment sample from a mangrove forest.</title>
        <authorList>
            <person name="Gupta V."/>
            <person name="Singh P.K."/>
            <person name="Korpole S."/>
            <person name="Tanuku N.R.S."/>
            <person name="Pinnaka A.K."/>
        </authorList>
    </citation>
    <scope>NUCLEOTIDE SEQUENCE [LARGE SCALE GENOMIC DNA]</scope>
    <source>
        <strain evidence="2 3">KCTC 33872</strain>
    </source>
</reference>
<sequence length="61" mass="6631">MIGILFYIISLVFLLTALNYAKKAQQAASYPPKWILKQRAVIMAGGAGVTLLVGIMLSLLH</sequence>
<accession>A0A7X2V4R4</accession>